<evidence type="ECO:0000313" key="3">
    <source>
        <dbReference type="Proteomes" id="UP000653305"/>
    </source>
</evidence>
<protein>
    <submittedName>
        <fullName evidence="2">Uncharacterized protein at1g03900</fullName>
    </submittedName>
</protein>
<feature type="region of interest" description="Disordered" evidence="1">
    <location>
        <begin position="1"/>
        <end position="25"/>
    </location>
</feature>
<feature type="non-terminal residue" evidence="2">
    <location>
        <position position="1"/>
    </location>
</feature>
<comment type="caution">
    <text evidence="2">The sequence shown here is derived from an EMBL/GenBank/DDBJ whole genome shotgun (WGS) entry which is preliminary data.</text>
</comment>
<feature type="compositionally biased region" description="Polar residues" evidence="1">
    <location>
        <begin position="7"/>
        <end position="20"/>
    </location>
</feature>
<accession>A0A830B2D0</accession>
<sequence length="127" mass="14349">GDLRAHTPSSPRSLRLQNPSAADERGLQVRRVAPVRQDLVGSGPGGFVRYQMRDPTRGPKLRRVIRRLLHEPGAEGGCRRVGVGFVEILRAEDRGRAWEARVRRIGVLTSGMRRLISTWRCRITRSM</sequence>
<reference evidence="2" key="1">
    <citation type="submission" date="2020-07" db="EMBL/GenBank/DDBJ databases">
        <title>Ethylene signaling mediates host invasion by parasitic plants.</title>
        <authorList>
            <person name="Yoshida S."/>
        </authorList>
    </citation>
    <scope>NUCLEOTIDE SEQUENCE</scope>
    <source>
        <strain evidence="2">Okayama</strain>
    </source>
</reference>
<dbReference type="AlphaFoldDB" id="A0A830B2D0"/>
<organism evidence="2 3">
    <name type="scientific">Phtheirospermum japonicum</name>
    <dbReference type="NCBI Taxonomy" id="374723"/>
    <lineage>
        <taxon>Eukaryota</taxon>
        <taxon>Viridiplantae</taxon>
        <taxon>Streptophyta</taxon>
        <taxon>Embryophyta</taxon>
        <taxon>Tracheophyta</taxon>
        <taxon>Spermatophyta</taxon>
        <taxon>Magnoliopsida</taxon>
        <taxon>eudicotyledons</taxon>
        <taxon>Gunneridae</taxon>
        <taxon>Pentapetalae</taxon>
        <taxon>asterids</taxon>
        <taxon>lamiids</taxon>
        <taxon>Lamiales</taxon>
        <taxon>Orobanchaceae</taxon>
        <taxon>Orobanchaceae incertae sedis</taxon>
        <taxon>Phtheirospermum</taxon>
    </lineage>
</organism>
<evidence type="ECO:0000313" key="2">
    <source>
        <dbReference type="EMBL" id="GFP79078.1"/>
    </source>
</evidence>
<proteinExistence type="predicted"/>
<dbReference type="Proteomes" id="UP000653305">
    <property type="component" value="Unassembled WGS sequence"/>
</dbReference>
<keyword evidence="3" id="KW-1185">Reference proteome</keyword>
<evidence type="ECO:0000256" key="1">
    <source>
        <dbReference type="SAM" id="MobiDB-lite"/>
    </source>
</evidence>
<dbReference type="EMBL" id="BMAC01000004">
    <property type="protein sequence ID" value="GFP79078.1"/>
    <property type="molecule type" value="Genomic_DNA"/>
</dbReference>
<name>A0A830B2D0_9LAMI</name>
<gene>
    <name evidence="2" type="ORF">PHJA_000051300</name>
</gene>